<organism evidence="2 3">
    <name type="scientific">Neurospora hispaniola</name>
    <dbReference type="NCBI Taxonomy" id="588809"/>
    <lineage>
        <taxon>Eukaryota</taxon>
        <taxon>Fungi</taxon>
        <taxon>Dikarya</taxon>
        <taxon>Ascomycota</taxon>
        <taxon>Pezizomycotina</taxon>
        <taxon>Sordariomycetes</taxon>
        <taxon>Sordariomycetidae</taxon>
        <taxon>Sordariales</taxon>
        <taxon>Sordariaceae</taxon>
        <taxon>Neurospora</taxon>
    </lineage>
</organism>
<reference evidence="2 3" key="1">
    <citation type="journal article" date="2023" name="Mol. Phylogenet. Evol.">
        <title>Genome-scale phylogeny and comparative genomics of the fungal order Sordariales.</title>
        <authorList>
            <person name="Hensen N."/>
            <person name="Bonometti L."/>
            <person name="Westerberg I."/>
            <person name="Brannstrom I.O."/>
            <person name="Guillou S."/>
            <person name="Cros-Aarteil S."/>
            <person name="Calhoun S."/>
            <person name="Haridas S."/>
            <person name="Kuo A."/>
            <person name="Mondo S."/>
            <person name="Pangilinan J."/>
            <person name="Riley R."/>
            <person name="LaButti K."/>
            <person name="Andreopoulos B."/>
            <person name="Lipzen A."/>
            <person name="Chen C."/>
            <person name="Yan M."/>
            <person name="Daum C."/>
            <person name="Ng V."/>
            <person name="Clum A."/>
            <person name="Steindorff A."/>
            <person name="Ohm R.A."/>
            <person name="Martin F."/>
            <person name="Silar P."/>
            <person name="Natvig D.O."/>
            <person name="Lalanne C."/>
            <person name="Gautier V."/>
            <person name="Ament-Velasquez S.L."/>
            <person name="Kruys A."/>
            <person name="Hutchinson M.I."/>
            <person name="Powell A.J."/>
            <person name="Barry K."/>
            <person name="Miller A.N."/>
            <person name="Grigoriev I.V."/>
            <person name="Debuchy R."/>
            <person name="Gladieux P."/>
            <person name="Hiltunen Thoren M."/>
            <person name="Johannesson H."/>
        </authorList>
    </citation>
    <scope>NUCLEOTIDE SEQUENCE [LARGE SCALE GENOMIC DNA]</scope>
    <source>
        <strain evidence="2 3">FGSC 10403</strain>
    </source>
</reference>
<evidence type="ECO:0008006" key="4">
    <source>
        <dbReference type="Google" id="ProtNLM"/>
    </source>
</evidence>
<dbReference type="EMBL" id="JAULSX010000018">
    <property type="protein sequence ID" value="KAK3484527.1"/>
    <property type="molecule type" value="Genomic_DNA"/>
</dbReference>
<dbReference type="Proteomes" id="UP001285908">
    <property type="component" value="Unassembled WGS sequence"/>
</dbReference>
<evidence type="ECO:0000256" key="1">
    <source>
        <dbReference type="SAM" id="SignalP"/>
    </source>
</evidence>
<proteinExistence type="predicted"/>
<dbReference type="RefSeq" id="XP_062687670.1">
    <property type="nucleotide sequence ID" value="XM_062836443.1"/>
</dbReference>
<feature type="signal peptide" evidence="1">
    <location>
        <begin position="1"/>
        <end position="28"/>
    </location>
</feature>
<feature type="chain" id="PRO_5042506229" description="Ecp2 effector protein domain-containing protein" evidence="1">
    <location>
        <begin position="29"/>
        <end position="222"/>
    </location>
</feature>
<evidence type="ECO:0000313" key="2">
    <source>
        <dbReference type="EMBL" id="KAK3484527.1"/>
    </source>
</evidence>
<dbReference type="GeneID" id="87874065"/>
<name>A0AAJ0HXJ3_9PEZI</name>
<keyword evidence="3" id="KW-1185">Reference proteome</keyword>
<keyword evidence="1" id="KW-0732">Signal</keyword>
<comment type="caution">
    <text evidence="2">The sequence shown here is derived from an EMBL/GenBank/DDBJ whole genome shotgun (WGS) entry which is preliminary data.</text>
</comment>
<sequence>MFTSVLKSLVVSGTLVVSLLNPTAFVLAAPSPAIADPISTSPNVPLSPEDALAAYTRYGPLNNREDEGLALNVRKDPPKWTGGNNEVIHFFNCQKRPNWGHGTDSLVVICEDDKNCHDLNYLPPDDSLCLMDRFDDDGIFHVWEGSVQGCLFINYNNMLSWNITKDAQKQADFTTVGFLTSDTFVYQGFKDSKPKGLAIPFRDCQSIYYFTLRKDLQLVHGN</sequence>
<dbReference type="AlphaFoldDB" id="A0AAJ0HXJ3"/>
<accession>A0AAJ0HXJ3</accession>
<evidence type="ECO:0000313" key="3">
    <source>
        <dbReference type="Proteomes" id="UP001285908"/>
    </source>
</evidence>
<gene>
    <name evidence="2" type="ORF">B0T23DRAFT_368433</name>
</gene>
<protein>
    <recommendedName>
        <fullName evidence="4">Ecp2 effector protein domain-containing protein</fullName>
    </recommendedName>
</protein>